<proteinExistence type="predicted"/>
<sequence>MMSYSVLEAELLAHLDTQIASAGRLLALVLEQGAAIRSKDVEAVLDRLAGIQTEMGRRGQLEAERMRLLTSAGQALGLPPSQVTLESLCALVTPAAAQLARTRSAELRGLLGEIAREHGINRALMRQELAFLSHLVRLVGNEHEGGYRPGGEAGGDGGTSAPAARSIRSMLDLQA</sequence>
<accession>A0A6J4S8J9</accession>
<gene>
    <name evidence="3" type="ORF">AVDCRST_MAG69-1403</name>
</gene>
<dbReference type="AlphaFoldDB" id="A0A6J4S8J9"/>
<dbReference type="GO" id="GO:0044780">
    <property type="term" value="P:bacterial-type flagellum assembly"/>
    <property type="evidence" value="ECO:0007669"/>
    <property type="project" value="InterPro"/>
</dbReference>
<evidence type="ECO:0000256" key="1">
    <source>
        <dbReference type="ARBA" id="ARBA00022795"/>
    </source>
</evidence>
<dbReference type="SUPFAM" id="SSF140566">
    <property type="entry name" value="FlgN-like"/>
    <property type="match status" value="1"/>
</dbReference>
<evidence type="ECO:0008006" key="4">
    <source>
        <dbReference type="Google" id="ProtNLM"/>
    </source>
</evidence>
<protein>
    <recommendedName>
        <fullName evidence="4">FlgN family protein</fullName>
    </recommendedName>
</protein>
<dbReference type="EMBL" id="CADCVP010000152">
    <property type="protein sequence ID" value="CAA9492340.1"/>
    <property type="molecule type" value="Genomic_DNA"/>
</dbReference>
<evidence type="ECO:0000256" key="2">
    <source>
        <dbReference type="SAM" id="MobiDB-lite"/>
    </source>
</evidence>
<evidence type="ECO:0000313" key="3">
    <source>
        <dbReference type="EMBL" id="CAA9492340.1"/>
    </source>
</evidence>
<reference evidence="3" key="1">
    <citation type="submission" date="2020-02" db="EMBL/GenBank/DDBJ databases">
        <authorList>
            <person name="Meier V. D."/>
        </authorList>
    </citation>
    <scope>NUCLEOTIDE SEQUENCE</scope>
    <source>
        <strain evidence="3">AVDCRST_MAG69</strain>
    </source>
</reference>
<feature type="region of interest" description="Disordered" evidence="2">
    <location>
        <begin position="145"/>
        <end position="164"/>
    </location>
</feature>
<feature type="compositionally biased region" description="Gly residues" evidence="2">
    <location>
        <begin position="147"/>
        <end position="158"/>
    </location>
</feature>
<keyword evidence="1" id="KW-1005">Bacterial flagellum biogenesis</keyword>
<organism evidence="3">
    <name type="scientific">uncultured Solirubrobacteraceae bacterium</name>
    <dbReference type="NCBI Taxonomy" id="1162706"/>
    <lineage>
        <taxon>Bacteria</taxon>
        <taxon>Bacillati</taxon>
        <taxon>Actinomycetota</taxon>
        <taxon>Thermoleophilia</taxon>
        <taxon>Solirubrobacterales</taxon>
        <taxon>Solirubrobacteraceae</taxon>
        <taxon>environmental samples</taxon>
    </lineage>
</organism>
<dbReference type="InterPro" id="IPR007809">
    <property type="entry name" value="FlgN-like"/>
</dbReference>
<dbReference type="InterPro" id="IPR036679">
    <property type="entry name" value="FlgN-like_sf"/>
</dbReference>
<name>A0A6J4S8J9_9ACTN</name>
<dbReference type="Pfam" id="PF05130">
    <property type="entry name" value="FlgN"/>
    <property type="match status" value="1"/>
</dbReference>
<dbReference type="Gene3D" id="1.20.58.300">
    <property type="entry name" value="FlgN-like"/>
    <property type="match status" value="1"/>
</dbReference>